<dbReference type="AlphaFoldDB" id="A0A6G6GMJ8"/>
<dbReference type="Proteomes" id="UP000505306">
    <property type="component" value="Chromosome"/>
</dbReference>
<reference evidence="1 2" key="1">
    <citation type="submission" date="2020-02" db="EMBL/GenBank/DDBJ databases">
        <title>Complete genome sequence of Flavobacteriaceae bacterium.</title>
        <authorList>
            <person name="Kim S.-J."/>
            <person name="Kim Y.-S."/>
            <person name="Kim K.-H."/>
        </authorList>
    </citation>
    <scope>NUCLEOTIDE SEQUENCE [LARGE SCALE GENOMIC DNA]</scope>
    <source>
        <strain evidence="1 2">RR4-40</strain>
    </source>
</reference>
<accession>A0A6G6GMJ8</accession>
<dbReference type="Pfam" id="PF06841">
    <property type="entry name" value="Phage_T4_gp19"/>
    <property type="match status" value="1"/>
</dbReference>
<dbReference type="PANTHER" id="PTHR38009:SF1">
    <property type="entry name" value="CONSERVED HYPOTHETICAL PHAGE TAIL PROTEIN"/>
    <property type="match status" value="1"/>
</dbReference>
<organism evidence="1 2">
    <name type="scientific">Rasiella rasia</name>
    <dbReference type="NCBI Taxonomy" id="2744027"/>
    <lineage>
        <taxon>Bacteria</taxon>
        <taxon>Pseudomonadati</taxon>
        <taxon>Bacteroidota</taxon>
        <taxon>Flavobacteriia</taxon>
        <taxon>Flavobacteriales</taxon>
        <taxon>Flavobacteriaceae</taxon>
        <taxon>Rasiella</taxon>
    </lineage>
</organism>
<dbReference type="GO" id="GO:0005198">
    <property type="term" value="F:structural molecule activity"/>
    <property type="evidence" value="ECO:0007669"/>
    <property type="project" value="InterPro"/>
</dbReference>
<dbReference type="PANTHER" id="PTHR38009">
    <property type="entry name" value="CONSERVED HYPOTHETICAL PHAGE TAIL PROTEIN"/>
    <property type="match status" value="1"/>
</dbReference>
<evidence type="ECO:0000313" key="1">
    <source>
        <dbReference type="EMBL" id="QIE59779.1"/>
    </source>
</evidence>
<sequence>MAQEYPPISFYFKLSFSGVIGAEDPSFTEVAGISMEMGVEEIIEGGNNNFKHRVPTSVKFSNLVLKRGLVPKNSEVISWCKEILEGGLAKDVETKDIIVQLINENGDPLKSWSFINALPVKCEVSSFNSIHKEILIESLEFAYNSFTEITSPKDTSNDDFSFNLPN</sequence>
<dbReference type="InterPro" id="IPR011747">
    <property type="entry name" value="CHP02241"/>
</dbReference>
<keyword evidence="2" id="KW-1185">Reference proteome</keyword>
<proteinExistence type="predicted"/>
<dbReference type="RefSeq" id="WP_164679792.1">
    <property type="nucleotide sequence ID" value="NZ_CP049057.1"/>
</dbReference>
<protein>
    <submittedName>
        <fullName evidence="1">Phage tail protein</fullName>
    </submittedName>
</protein>
<dbReference type="NCBIfam" id="TIGR02241">
    <property type="entry name" value="conserved hypothetical phage tail region protein"/>
    <property type="match status" value="1"/>
</dbReference>
<name>A0A6G6GMJ8_9FLAO</name>
<dbReference type="InterPro" id="IPR010667">
    <property type="entry name" value="Phage_T4_Gp19"/>
</dbReference>
<gene>
    <name evidence="1" type="ORF">G5B37_09450</name>
</gene>
<dbReference type="EMBL" id="CP049057">
    <property type="protein sequence ID" value="QIE59779.1"/>
    <property type="molecule type" value="Genomic_DNA"/>
</dbReference>
<dbReference type="KEGG" id="mgel:G5B37_09450"/>
<evidence type="ECO:0000313" key="2">
    <source>
        <dbReference type="Proteomes" id="UP000505306"/>
    </source>
</evidence>